<dbReference type="OrthoDB" id="78168at2759"/>
<keyword evidence="3" id="KW-1185">Reference proteome</keyword>
<sequence length="116" mass="12781">MGGSIVGSISYISLSQVHMAYDFWWTSFNATGTHAYIARLIDTLLKQNPQSGAIELHDAAYWDQPDYSRNATQALVAPNEASLVQHEEMATSLPSVVLGLRSMDACLMPWIAAQYC</sequence>
<protein>
    <submittedName>
        <fullName evidence="2">Aste57867_3952 protein</fullName>
    </submittedName>
</protein>
<dbReference type="AlphaFoldDB" id="A0A485KG99"/>
<evidence type="ECO:0000313" key="3">
    <source>
        <dbReference type="Proteomes" id="UP000332933"/>
    </source>
</evidence>
<gene>
    <name evidence="2" type="primary">Aste57867_3952</name>
    <name evidence="1" type="ORF">As57867_003941</name>
    <name evidence="2" type="ORF">ASTE57867_3952</name>
</gene>
<dbReference type="Proteomes" id="UP000332933">
    <property type="component" value="Unassembled WGS sequence"/>
</dbReference>
<organism evidence="2 3">
    <name type="scientific">Aphanomyces stellatus</name>
    <dbReference type="NCBI Taxonomy" id="120398"/>
    <lineage>
        <taxon>Eukaryota</taxon>
        <taxon>Sar</taxon>
        <taxon>Stramenopiles</taxon>
        <taxon>Oomycota</taxon>
        <taxon>Saprolegniomycetes</taxon>
        <taxon>Saprolegniales</taxon>
        <taxon>Verrucalvaceae</taxon>
        <taxon>Aphanomyces</taxon>
    </lineage>
</organism>
<reference evidence="2 3" key="1">
    <citation type="submission" date="2019-03" db="EMBL/GenBank/DDBJ databases">
        <authorList>
            <person name="Gaulin E."/>
            <person name="Dumas B."/>
        </authorList>
    </citation>
    <scope>NUCLEOTIDE SEQUENCE [LARGE SCALE GENOMIC DNA]</scope>
    <source>
        <strain evidence="2">CBS 568.67</strain>
    </source>
</reference>
<reference evidence="1" key="2">
    <citation type="submission" date="2019-06" db="EMBL/GenBank/DDBJ databases">
        <title>Genomics analysis of Aphanomyces spp. identifies a new class of oomycete effector associated with host adaptation.</title>
        <authorList>
            <person name="Gaulin E."/>
        </authorList>
    </citation>
    <scope>NUCLEOTIDE SEQUENCE</scope>
    <source>
        <strain evidence="1">CBS 578.67</strain>
    </source>
</reference>
<name>A0A485KG99_9STRA</name>
<dbReference type="EMBL" id="VJMH01000845">
    <property type="protein sequence ID" value="KAF0714237.1"/>
    <property type="molecule type" value="Genomic_DNA"/>
</dbReference>
<proteinExistence type="predicted"/>
<dbReference type="EMBL" id="CAADRA010000845">
    <property type="protein sequence ID" value="VFT81089.1"/>
    <property type="molecule type" value="Genomic_DNA"/>
</dbReference>
<evidence type="ECO:0000313" key="2">
    <source>
        <dbReference type="EMBL" id="VFT81089.1"/>
    </source>
</evidence>
<accession>A0A485KG99</accession>
<evidence type="ECO:0000313" key="1">
    <source>
        <dbReference type="EMBL" id="KAF0714237.1"/>
    </source>
</evidence>